<evidence type="ECO:0000256" key="4">
    <source>
        <dbReference type="PROSITE-ProRule" id="PRU00335"/>
    </source>
</evidence>
<dbReference type="InterPro" id="IPR001647">
    <property type="entry name" value="HTH_TetR"/>
</dbReference>
<dbReference type="PRINTS" id="PR00455">
    <property type="entry name" value="HTHTETR"/>
</dbReference>
<evidence type="ECO:0000259" key="5">
    <source>
        <dbReference type="PROSITE" id="PS50977"/>
    </source>
</evidence>
<dbReference type="Proteomes" id="UP001055784">
    <property type="component" value="Chromosome"/>
</dbReference>
<evidence type="ECO:0000313" key="6">
    <source>
        <dbReference type="EMBL" id="URJ52515.1"/>
    </source>
</evidence>
<dbReference type="Gene3D" id="1.10.10.60">
    <property type="entry name" value="Homeodomain-like"/>
    <property type="match status" value="1"/>
</dbReference>
<name>A0AAE9IGL0_PAEPO</name>
<keyword evidence="2 4" id="KW-0238">DNA-binding</keyword>
<sequence length="193" mass="21879">MVRPREFDEDQALDAAMRIFWEKGFEATSLSDLTSKMGIQRPSIYAAFGDKKQLFEAALRKYTQSHAAYVRSRLQSNSSVKEAFYNFFGGVVAEEYEDGPNRGCFCINTMVELAPHDEKFEILTKEHQMYLSAVFQETLERGIRSGELEASMDARALAHTMVSLLIGITVMMKSRPERSFVDHSVATALMLLK</sequence>
<organism evidence="6 7">
    <name type="scientific">Paenibacillus polymyxa</name>
    <name type="common">Bacillus polymyxa</name>
    <dbReference type="NCBI Taxonomy" id="1406"/>
    <lineage>
        <taxon>Bacteria</taxon>
        <taxon>Bacillati</taxon>
        <taxon>Bacillota</taxon>
        <taxon>Bacilli</taxon>
        <taxon>Bacillales</taxon>
        <taxon>Paenibacillaceae</taxon>
        <taxon>Paenibacillus</taxon>
    </lineage>
</organism>
<dbReference type="SUPFAM" id="SSF48498">
    <property type="entry name" value="Tetracyclin repressor-like, C-terminal domain"/>
    <property type="match status" value="1"/>
</dbReference>
<dbReference type="AlphaFoldDB" id="A0AAE9IGL0"/>
<dbReference type="GO" id="GO:0003677">
    <property type="term" value="F:DNA binding"/>
    <property type="evidence" value="ECO:0007669"/>
    <property type="project" value="UniProtKB-UniRule"/>
</dbReference>
<keyword evidence="3" id="KW-0804">Transcription</keyword>
<dbReference type="Pfam" id="PF00440">
    <property type="entry name" value="TetR_N"/>
    <property type="match status" value="1"/>
</dbReference>
<keyword evidence="1" id="KW-0805">Transcription regulation</keyword>
<dbReference type="Gene3D" id="1.10.357.10">
    <property type="entry name" value="Tetracycline Repressor, domain 2"/>
    <property type="match status" value="1"/>
</dbReference>
<dbReference type="PROSITE" id="PS01081">
    <property type="entry name" value="HTH_TETR_1"/>
    <property type="match status" value="1"/>
</dbReference>
<dbReference type="EMBL" id="CP097770">
    <property type="protein sequence ID" value="URJ52515.1"/>
    <property type="molecule type" value="Genomic_DNA"/>
</dbReference>
<dbReference type="PANTHER" id="PTHR47506:SF1">
    <property type="entry name" value="HTH-TYPE TRANSCRIPTIONAL REGULATOR YJDC"/>
    <property type="match status" value="1"/>
</dbReference>
<dbReference type="PROSITE" id="PS50977">
    <property type="entry name" value="HTH_TETR_2"/>
    <property type="match status" value="1"/>
</dbReference>
<protein>
    <submittedName>
        <fullName evidence="6">TetR/AcrR family transcriptional regulator</fullName>
    </submittedName>
</protein>
<dbReference type="InterPro" id="IPR036271">
    <property type="entry name" value="Tet_transcr_reg_TetR-rel_C_sf"/>
</dbReference>
<evidence type="ECO:0000256" key="2">
    <source>
        <dbReference type="ARBA" id="ARBA00023125"/>
    </source>
</evidence>
<dbReference type="RefSeq" id="WP_250261776.1">
    <property type="nucleotide sequence ID" value="NZ_CP097770.1"/>
</dbReference>
<dbReference type="InterPro" id="IPR009057">
    <property type="entry name" value="Homeodomain-like_sf"/>
</dbReference>
<evidence type="ECO:0000313" key="7">
    <source>
        <dbReference type="Proteomes" id="UP001055784"/>
    </source>
</evidence>
<evidence type="ECO:0000256" key="1">
    <source>
        <dbReference type="ARBA" id="ARBA00023015"/>
    </source>
</evidence>
<dbReference type="PANTHER" id="PTHR47506">
    <property type="entry name" value="TRANSCRIPTIONAL REGULATORY PROTEIN"/>
    <property type="match status" value="1"/>
</dbReference>
<reference evidence="6" key="1">
    <citation type="submission" date="2022-11" db="EMBL/GenBank/DDBJ databases">
        <authorList>
            <person name="Vasilchenko N.G."/>
            <person name="Prazdnova E.V."/>
            <person name="Gorovtsov A.V."/>
            <person name="Chistyakov V.A."/>
            <person name="Pak M.L."/>
        </authorList>
    </citation>
    <scope>NUCLEOTIDE SEQUENCE</scope>
    <source>
        <strain evidence="6">R 4.5</strain>
    </source>
</reference>
<gene>
    <name evidence="6" type="ORF">MF626_002030</name>
</gene>
<proteinExistence type="predicted"/>
<feature type="DNA-binding region" description="H-T-H motif" evidence="4">
    <location>
        <begin position="29"/>
        <end position="48"/>
    </location>
</feature>
<dbReference type="Pfam" id="PF16925">
    <property type="entry name" value="TetR_C_13"/>
    <property type="match status" value="1"/>
</dbReference>
<dbReference type="InterPro" id="IPR011075">
    <property type="entry name" value="TetR_C"/>
</dbReference>
<accession>A0AAE9IGL0</accession>
<feature type="domain" description="HTH tetR-type" evidence="5">
    <location>
        <begin position="6"/>
        <end position="66"/>
    </location>
</feature>
<dbReference type="InterPro" id="IPR023772">
    <property type="entry name" value="DNA-bd_HTH_TetR-type_CS"/>
</dbReference>
<evidence type="ECO:0000256" key="3">
    <source>
        <dbReference type="ARBA" id="ARBA00023163"/>
    </source>
</evidence>
<dbReference type="SUPFAM" id="SSF46689">
    <property type="entry name" value="Homeodomain-like"/>
    <property type="match status" value="1"/>
</dbReference>